<dbReference type="InterPro" id="IPR004330">
    <property type="entry name" value="FAR1_DNA_bnd_dom"/>
</dbReference>
<dbReference type="PANTHER" id="PTHR47718">
    <property type="entry name" value="OS01G0519700 PROTEIN"/>
    <property type="match status" value="1"/>
</dbReference>
<keyword evidence="1" id="KW-0479">Metal-binding</keyword>
<keyword evidence="1" id="KW-0863">Zinc-finger</keyword>
<dbReference type="EMBL" id="NBSK02000003">
    <property type="protein sequence ID" value="KAJ0214943.1"/>
    <property type="molecule type" value="Genomic_DNA"/>
</dbReference>
<dbReference type="PROSITE" id="PS50966">
    <property type="entry name" value="ZF_SWIM"/>
    <property type="match status" value="1"/>
</dbReference>
<keyword evidence="1" id="KW-0862">Zinc</keyword>
<gene>
    <name evidence="3" type="ORF">LSAT_V11C300121410</name>
</gene>
<evidence type="ECO:0000313" key="4">
    <source>
        <dbReference type="Proteomes" id="UP000235145"/>
    </source>
</evidence>
<organism evidence="3 4">
    <name type="scientific">Lactuca sativa</name>
    <name type="common">Garden lettuce</name>
    <dbReference type="NCBI Taxonomy" id="4236"/>
    <lineage>
        <taxon>Eukaryota</taxon>
        <taxon>Viridiplantae</taxon>
        <taxon>Streptophyta</taxon>
        <taxon>Embryophyta</taxon>
        <taxon>Tracheophyta</taxon>
        <taxon>Spermatophyta</taxon>
        <taxon>Magnoliopsida</taxon>
        <taxon>eudicotyledons</taxon>
        <taxon>Gunneridae</taxon>
        <taxon>Pentapetalae</taxon>
        <taxon>asterids</taxon>
        <taxon>campanulids</taxon>
        <taxon>Asterales</taxon>
        <taxon>Asteraceae</taxon>
        <taxon>Cichorioideae</taxon>
        <taxon>Cichorieae</taxon>
        <taxon>Lactucinae</taxon>
        <taxon>Lactuca</taxon>
    </lineage>
</organism>
<keyword evidence="4" id="KW-1185">Reference proteome</keyword>
<evidence type="ECO:0000259" key="2">
    <source>
        <dbReference type="PROSITE" id="PS50966"/>
    </source>
</evidence>
<dbReference type="Proteomes" id="UP000235145">
    <property type="component" value="Unassembled WGS sequence"/>
</dbReference>
<dbReference type="Pfam" id="PF10551">
    <property type="entry name" value="MULE"/>
    <property type="match status" value="1"/>
</dbReference>
<name>A0A9R1W2X4_LACSA</name>
<sequence length="710" mass="81814">MDEFYCLWNKVIEKGVEGEGMPPNFFLASSSWASGTIGNIRGSKIESFRFDQFRICVSVFYFVLSFRFDQIIWCIMLNSSVIDGGESSSSVHDAQYFDDIIGEHVYKPDIPVQLIPFKGLIFKSLKLAIKMYSEYAEIGGFDVRLSTQSRFDNKIIKKKHVICNRGDKQKKKSCDTLGTSGVRRKRNSNSRAIGCQAKIIFESVYGTPDYKVFQFDELHNHPLEKRSDLKKGKTNLIVCASTSKIGPTMAHKLRASLRGGYEFVKPKVVDYKNLRRDINRVIGYKDAQMIMMFWTDEMEKAYYAEFGDVISFDATFRTNKYRMVFFLFTAIDHHKKSITVGFGLLSNESIESYSWLLKAFLKTQGKEPTLVLTDQDVAIKQAVEYISDDLFTDTDFRKRFSKLVWDINMKPGVFEVKWVLLMKEFNLEDTRWFKDMFTIRDSWILGYFSDIPMCGLMKTTSRSESMNSFFNTYSESGNLLLNFMTNYDTAIQKQRNTQRELDKASKKASYKMQTPREIELQASKMVGKFTLCSTTTVKVQIKAEEKEINCSCEHFKCMGVLCRHAFTIMMRCGVKEIPESFESCLDIVRDDKKRLALFAEKQQMLLKEFESDYISPGLKSKTDGEVVCKLLGVTIPIPEEINIHVPEVQSNKGSGIKKRIPSAECVQDVESEFHIIYVLVQKELELLNQQKTIKTINNNIHPCMHDQYAL</sequence>
<protein>
    <recommendedName>
        <fullName evidence="2">SWIM-type domain-containing protein</fullName>
    </recommendedName>
</protein>
<dbReference type="GO" id="GO:0008270">
    <property type="term" value="F:zinc ion binding"/>
    <property type="evidence" value="ECO:0007669"/>
    <property type="project" value="UniProtKB-KW"/>
</dbReference>
<dbReference type="Pfam" id="PF03101">
    <property type="entry name" value="FAR1"/>
    <property type="match status" value="1"/>
</dbReference>
<evidence type="ECO:0000313" key="3">
    <source>
        <dbReference type="EMBL" id="KAJ0214943.1"/>
    </source>
</evidence>
<comment type="caution">
    <text evidence="3">The sequence shown here is derived from an EMBL/GenBank/DDBJ whole genome shotgun (WGS) entry which is preliminary data.</text>
</comment>
<dbReference type="InterPro" id="IPR007527">
    <property type="entry name" value="Znf_SWIM"/>
</dbReference>
<reference evidence="3 4" key="1">
    <citation type="journal article" date="2017" name="Nat. Commun.">
        <title>Genome assembly with in vitro proximity ligation data and whole-genome triplication in lettuce.</title>
        <authorList>
            <person name="Reyes-Chin-Wo S."/>
            <person name="Wang Z."/>
            <person name="Yang X."/>
            <person name="Kozik A."/>
            <person name="Arikit S."/>
            <person name="Song C."/>
            <person name="Xia L."/>
            <person name="Froenicke L."/>
            <person name="Lavelle D.O."/>
            <person name="Truco M.J."/>
            <person name="Xia R."/>
            <person name="Zhu S."/>
            <person name="Xu C."/>
            <person name="Xu H."/>
            <person name="Xu X."/>
            <person name="Cox K."/>
            <person name="Korf I."/>
            <person name="Meyers B.C."/>
            <person name="Michelmore R.W."/>
        </authorList>
    </citation>
    <scope>NUCLEOTIDE SEQUENCE [LARGE SCALE GENOMIC DNA]</scope>
    <source>
        <strain evidence="4">cv. Salinas</strain>
        <tissue evidence="3">Seedlings</tissue>
    </source>
</reference>
<feature type="domain" description="SWIM-type" evidence="2">
    <location>
        <begin position="535"/>
        <end position="573"/>
    </location>
</feature>
<dbReference type="InterPro" id="IPR018289">
    <property type="entry name" value="MULE_transposase_dom"/>
</dbReference>
<evidence type="ECO:0000256" key="1">
    <source>
        <dbReference type="PROSITE-ProRule" id="PRU00325"/>
    </source>
</evidence>
<proteinExistence type="predicted"/>
<dbReference type="AlphaFoldDB" id="A0A9R1W2X4"/>
<accession>A0A9R1W2X4</accession>
<dbReference type="PANTHER" id="PTHR47718:SF12">
    <property type="entry name" value="PROTEIN FAR1-RELATED SEQUENCE"/>
    <property type="match status" value="1"/>
</dbReference>